<evidence type="ECO:0000259" key="2">
    <source>
        <dbReference type="Pfam" id="PF00156"/>
    </source>
</evidence>
<dbReference type="RefSeq" id="WP_252587636.1">
    <property type="nucleotide sequence ID" value="NZ_JAMWYS010000032.1"/>
</dbReference>
<gene>
    <name evidence="3" type="ORF">NF867_09680</name>
</gene>
<name>A0A9X2F7G8_9SPHI</name>
<dbReference type="PANTHER" id="PTHR47505">
    <property type="entry name" value="DNA UTILIZATION PROTEIN YHGH"/>
    <property type="match status" value="1"/>
</dbReference>
<accession>A0A9X2F7G8</accession>
<dbReference type="CDD" id="cd06223">
    <property type="entry name" value="PRTases_typeI"/>
    <property type="match status" value="1"/>
</dbReference>
<dbReference type="InterPro" id="IPR029057">
    <property type="entry name" value="PRTase-like"/>
</dbReference>
<sequence length="232" mass="26276">MNFLIEYFHDFLSLVFPEICQACGNNLFKGEETICLYCQQHLPYTNFHLDKENPVAKQFWGKTLIEGASACFHFRKGGKVQNLLHQLKYKGQEQVGRKVGRIYGYQLSYSAPFNASDIIIPVPLHKKKLKSRGYNQSECFALGLSESMQVPIDTHTLSRESSNETQTRKSRFQRHQNVESIFQVNNPTTLIGKHILLVDDVITTGSTLIACIECLSKIEGVRISVAAIAYAK</sequence>
<keyword evidence="4" id="KW-1185">Reference proteome</keyword>
<comment type="caution">
    <text evidence="3">The sequence shown here is derived from an EMBL/GenBank/DDBJ whole genome shotgun (WGS) entry which is preliminary data.</text>
</comment>
<feature type="domain" description="Phosphoribosyltransferase" evidence="2">
    <location>
        <begin position="153"/>
        <end position="229"/>
    </location>
</feature>
<comment type="similarity">
    <text evidence="1">Belongs to the ComF/GntX family.</text>
</comment>
<dbReference type="SUPFAM" id="SSF53271">
    <property type="entry name" value="PRTase-like"/>
    <property type="match status" value="1"/>
</dbReference>
<evidence type="ECO:0000256" key="1">
    <source>
        <dbReference type="ARBA" id="ARBA00008007"/>
    </source>
</evidence>
<dbReference type="EMBL" id="JAMWYS010000032">
    <property type="protein sequence ID" value="MCO4293133.1"/>
    <property type="molecule type" value="Genomic_DNA"/>
</dbReference>
<evidence type="ECO:0000313" key="3">
    <source>
        <dbReference type="EMBL" id="MCO4293133.1"/>
    </source>
</evidence>
<evidence type="ECO:0000313" key="4">
    <source>
        <dbReference type="Proteomes" id="UP001155182"/>
    </source>
</evidence>
<dbReference type="Gene3D" id="3.40.50.2020">
    <property type="match status" value="1"/>
</dbReference>
<dbReference type="InterPro" id="IPR000836">
    <property type="entry name" value="PRTase_dom"/>
</dbReference>
<organism evidence="3 4">
    <name type="scientific">Solitalea agri</name>
    <dbReference type="NCBI Taxonomy" id="2953739"/>
    <lineage>
        <taxon>Bacteria</taxon>
        <taxon>Pseudomonadati</taxon>
        <taxon>Bacteroidota</taxon>
        <taxon>Sphingobacteriia</taxon>
        <taxon>Sphingobacteriales</taxon>
        <taxon>Sphingobacteriaceae</taxon>
        <taxon>Solitalea</taxon>
    </lineage>
</organism>
<reference evidence="3" key="1">
    <citation type="submission" date="2022-06" db="EMBL/GenBank/DDBJ databases">
        <title>Solitalea sp. MAHUQ-68 isolated from rhizospheric soil.</title>
        <authorList>
            <person name="Huq M.A."/>
        </authorList>
    </citation>
    <scope>NUCLEOTIDE SEQUENCE</scope>
    <source>
        <strain evidence="3">MAHUQ-68</strain>
    </source>
</reference>
<dbReference type="Pfam" id="PF00156">
    <property type="entry name" value="Pribosyltran"/>
    <property type="match status" value="1"/>
</dbReference>
<dbReference type="InterPro" id="IPR051910">
    <property type="entry name" value="ComF/GntX_DNA_util-trans"/>
</dbReference>
<protein>
    <submittedName>
        <fullName evidence="3">ComF family protein</fullName>
    </submittedName>
</protein>
<dbReference type="Proteomes" id="UP001155182">
    <property type="component" value="Unassembled WGS sequence"/>
</dbReference>
<proteinExistence type="inferred from homology"/>
<dbReference type="AlphaFoldDB" id="A0A9X2F7G8"/>
<dbReference type="PANTHER" id="PTHR47505:SF1">
    <property type="entry name" value="DNA UTILIZATION PROTEIN YHGH"/>
    <property type="match status" value="1"/>
</dbReference>